<name>A0A6P5G6W5_ANACO</name>
<evidence type="ECO:0000259" key="2">
    <source>
        <dbReference type="Pfam" id="PF01764"/>
    </source>
</evidence>
<reference evidence="5" key="2">
    <citation type="submission" date="2025-08" db="UniProtKB">
        <authorList>
            <consortium name="RefSeq"/>
        </authorList>
    </citation>
    <scope>IDENTIFICATION</scope>
    <source>
        <tissue evidence="5">Leaf</tissue>
    </source>
</reference>
<feature type="domain" description="Fungal lipase-type" evidence="2">
    <location>
        <begin position="193"/>
        <end position="330"/>
    </location>
</feature>
<dbReference type="Pfam" id="PF01764">
    <property type="entry name" value="Lipase_3"/>
    <property type="match status" value="1"/>
</dbReference>
<dbReference type="AlphaFoldDB" id="A0A6P5G6W5"/>
<dbReference type="PANTHER" id="PTHR46023:SF1">
    <property type="entry name" value="OS12G0554500 PROTEIN"/>
    <property type="match status" value="1"/>
</dbReference>
<dbReference type="CDD" id="cd00519">
    <property type="entry name" value="Lipase_3"/>
    <property type="match status" value="1"/>
</dbReference>
<dbReference type="RefSeq" id="XP_020100995.1">
    <property type="nucleotide sequence ID" value="XM_020245406.1"/>
</dbReference>
<dbReference type="Proteomes" id="UP000515123">
    <property type="component" value="Linkage group 12"/>
</dbReference>
<evidence type="ECO:0000313" key="5">
    <source>
        <dbReference type="RefSeq" id="XP_020100995.1"/>
    </source>
</evidence>
<dbReference type="InterPro" id="IPR005592">
    <property type="entry name" value="Mono/diacylglycerol_lipase_N"/>
</dbReference>
<organism evidence="4 5">
    <name type="scientific">Ananas comosus</name>
    <name type="common">Pineapple</name>
    <name type="synonym">Ananas ananas</name>
    <dbReference type="NCBI Taxonomy" id="4615"/>
    <lineage>
        <taxon>Eukaryota</taxon>
        <taxon>Viridiplantae</taxon>
        <taxon>Streptophyta</taxon>
        <taxon>Embryophyta</taxon>
        <taxon>Tracheophyta</taxon>
        <taxon>Spermatophyta</taxon>
        <taxon>Magnoliopsida</taxon>
        <taxon>Liliopsida</taxon>
        <taxon>Poales</taxon>
        <taxon>Bromeliaceae</taxon>
        <taxon>Bromelioideae</taxon>
        <taxon>Ananas</taxon>
    </lineage>
</organism>
<keyword evidence="4" id="KW-1185">Reference proteome</keyword>
<accession>A0A6P5G6W5</accession>
<dbReference type="Pfam" id="PF03893">
    <property type="entry name" value="Lipase3_N"/>
    <property type="match status" value="1"/>
</dbReference>
<evidence type="ECO:0000259" key="3">
    <source>
        <dbReference type="Pfam" id="PF03893"/>
    </source>
</evidence>
<dbReference type="SUPFAM" id="SSF53474">
    <property type="entry name" value="alpha/beta-Hydrolases"/>
    <property type="match status" value="1"/>
</dbReference>
<evidence type="ECO:0000313" key="4">
    <source>
        <dbReference type="Proteomes" id="UP000515123"/>
    </source>
</evidence>
<feature type="domain" description="Mono-/di-acylglycerol lipase N-terminal" evidence="3">
    <location>
        <begin position="74"/>
        <end position="112"/>
    </location>
</feature>
<proteinExistence type="predicted"/>
<dbReference type="GeneID" id="109718921"/>
<dbReference type="GO" id="GO:0016042">
    <property type="term" value="P:lipid catabolic process"/>
    <property type="evidence" value="ECO:0007669"/>
    <property type="project" value="InterPro"/>
</dbReference>
<evidence type="ECO:0000256" key="1">
    <source>
        <dbReference type="SAM" id="MobiDB-lite"/>
    </source>
</evidence>
<dbReference type="InterPro" id="IPR002921">
    <property type="entry name" value="Fungal_lipase-type"/>
</dbReference>
<protein>
    <submittedName>
        <fullName evidence="5">Uncharacterized protein LOC109718921 isoform X2</fullName>
    </submittedName>
</protein>
<feature type="region of interest" description="Disordered" evidence="1">
    <location>
        <begin position="25"/>
        <end position="71"/>
    </location>
</feature>
<gene>
    <name evidence="5" type="primary">LOC109718921</name>
</gene>
<dbReference type="InterPro" id="IPR029058">
    <property type="entry name" value="AB_hydrolase_fold"/>
</dbReference>
<dbReference type="Gene3D" id="3.40.50.1820">
    <property type="entry name" value="alpha/beta hydrolase"/>
    <property type="match status" value="1"/>
</dbReference>
<feature type="compositionally biased region" description="Basic and acidic residues" evidence="1">
    <location>
        <begin position="40"/>
        <end position="51"/>
    </location>
</feature>
<dbReference type="PANTHER" id="PTHR46023">
    <property type="entry name" value="LIPASE CLASS 3 PROTEIN-LIKE"/>
    <property type="match status" value="1"/>
</dbReference>
<sequence length="521" mass="58034">MGAAAMASAARRSVLMYLVLSGRLSPPDSAAAKEEDDLEAGSRRKEDDEKRRERKNKKMGPGRWPERSPTTLGEAAAVAARTVRFTYAETLGKWPLGELAFGIKYYMKQQGNLQHEYTGSNCIQLKGNGIRSELISLLRYLNLCMYFSKKPFQVFLEFGRYGQDNVLIQKSKARLLKPAFTVIRDRSCRSFILFIRGAISVKDRLTAATGAEVPFHHVVLHEGSVRKVVLGYAHCGMVAAARWIAKRAIPCLRKAVLQYSDYKIKIVGHSMGAGIAAILTYILREYEEFSSCTCIAFAPAACMTWDLAESGKEFITTLINRTDLVPTFSKVTAENLRSEAVLGNAADTAPVTIHTSLLCLSCLCPRQQAILSKASQRSTKSAYIEQVSRETLTVDKEKLHVSSSRSSEEITKGKLRNLLEEELHGLVGEAYATKELAGKDETAVDKQFYPPGKIMHMVALPPLQGDTADEIIGIYRTPRELYGKIRLARTMIREHYMPQYKKMLELLIDELGKDDEGCASL</sequence>
<dbReference type="OrthoDB" id="438440at2759"/>
<reference evidence="4" key="1">
    <citation type="journal article" date="2015" name="Nat. Genet.">
        <title>The pineapple genome and the evolution of CAM photosynthesis.</title>
        <authorList>
            <person name="Ming R."/>
            <person name="VanBuren R."/>
            <person name="Wai C.M."/>
            <person name="Tang H."/>
            <person name="Schatz M.C."/>
            <person name="Bowers J.E."/>
            <person name="Lyons E."/>
            <person name="Wang M.L."/>
            <person name="Chen J."/>
            <person name="Biggers E."/>
            <person name="Zhang J."/>
            <person name="Huang L."/>
            <person name="Zhang L."/>
            <person name="Miao W."/>
            <person name="Zhang J."/>
            <person name="Ye Z."/>
            <person name="Miao C."/>
            <person name="Lin Z."/>
            <person name="Wang H."/>
            <person name="Zhou H."/>
            <person name="Yim W.C."/>
            <person name="Priest H.D."/>
            <person name="Zheng C."/>
            <person name="Woodhouse M."/>
            <person name="Edger P.P."/>
            <person name="Guyot R."/>
            <person name="Guo H.B."/>
            <person name="Guo H."/>
            <person name="Zheng G."/>
            <person name="Singh R."/>
            <person name="Sharma A."/>
            <person name="Min X."/>
            <person name="Zheng Y."/>
            <person name="Lee H."/>
            <person name="Gurtowski J."/>
            <person name="Sedlazeck F.J."/>
            <person name="Harkess A."/>
            <person name="McKain M.R."/>
            <person name="Liao Z."/>
            <person name="Fang J."/>
            <person name="Liu J."/>
            <person name="Zhang X."/>
            <person name="Zhang Q."/>
            <person name="Hu W."/>
            <person name="Qin Y."/>
            <person name="Wang K."/>
            <person name="Chen L.Y."/>
            <person name="Shirley N."/>
            <person name="Lin Y.R."/>
            <person name="Liu L.Y."/>
            <person name="Hernandez A.G."/>
            <person name="Wright C.L."/>
            <person name="Bulone V."/>
            <person name="Tuskan G.A."/>
            <person name="Heath K."/>
            <person name="Zee F."/>
            <person name="Moore P.H."/>
            <person name="Sunkar R."/>
            <person name="Leebens-Mack J.H."/>
            <person name="Mockler T."/>
            <person name="Bennetzen J.L."/>
            <person name="Freeling M."/>
            <person name="Sankoff D."/>
            <person name="Paterson A.H."/>
            <person name="Zhu X."/>
            <person name="Yang X."/>
            <person name="Smith J.A."/>
            <person name="Cushman J.C."/>
            <person name="Paull R.E."/>
            <person name="Yu Q."/>
        </authorList>
    </citation>
    <scope>NUCLEOTIDE SEQUENCE [LARGE SCALE GENOMIC DNA]</scope>
    <source>
        <strain evidence="4">cv. F153</strain>
    </source>
</reference>